<dbReference type="GO" id="GO:0016491">
    <property type="term" value="F:oxidoreductase activity"/>
    <property type="evidence" value="ECO:0007669"/>
    <property type="project" value="UniProtKB-KW"/>
</dbReference>
<dbReference type="Proteomes" id="UP001225316">
    <property type="component" value="Unassembled WGS sequence"/>
</dbReference>
<evidence type="ECO:0000259" key="5">
    <source>
        <dbReference type="SMART" id="SM00903"/>
    </source>
</evidence>
<proteinExistence type="inferred from homology"/>
<organism evidence="6 7">
    <name type="scientific">Thalassobacterium maritimum</name>
    <dbReference type="NCBI Taxonomy" id="3041265"/>
    <lineage>
        <taxon>Bacteria</taxon>
        <taxon>Pseudomonadati</taxon>
        <taxon>Verrucomicrobiota</taxon>
        <taxon>Opitutia</taxon>
        <taxon>Puniceicoccales</taxon>
        <taxon>Coraliomargaritaceae</taxon>
        <taxon>Thalassobacterium</taxon>
    </lineage>
</organism>
<comment type="similarity">
    <text evidence="4">Belongs to the flavoredoxin family.</text>
</comment>
<dbReference type="RefSeq" id="WP_308950870.1">
    <property type="nucleotide sequence ID" value="NZ_JARXHW010000029.1"/>
</dbReference>
<evidence type="ECO:0000256" key="3">
    <source>
        <dbReference type="ARBA" id="ARBA00022643"/>
    </source>
</evidence>
<accession>A0ABU1AW10</accession>
<evidence type="ECO:0000256" key="4">
    <source>
        <dbReference type="ARBA" id="ARBA00038054"/>
    </source>
</evidence>
<keyword evidence="6" id="KW-0560">Oxidoreductase</keyword>
<dbReference type="EC" id="1.5.1.-" evidence="6"/>
<sequence length="200" mass="21810">MTFDLIDKDAADAYKILASLVTPRPIAWVTTLNAETVVNAAPFSFFNVFGSNPPLVAFAPGDRAAGVPKDTARNIRENGEFVIHLVDASMAEAMNATAASLPYGESELDRLGLSLVAGESVSVPWIREAPAALECRQHSTIEIGSNRVVLGIVQRVHVHEGILDPKTKHINVDAYQPIGRMASPSWYCQTDHLFEMERPK</sequence>
<keyword evidence="2" id="KW-0285">Flavoprotein</keyword>
<dbReference type="SUPFAM" id="SSF50475">
    <property type="entry name" value="FMN-binding split barrel"/>
    <property type="match status" value="1"/>
</dbReference>
<comment type="cofactor">
    <cofactor evidence="1">
        <name>FMN</name>
        <dbReference type="ChEBI" id="CHEBI:58210"/>
    </cofactor>
</comment>
<feature type="domain" description="Flavin reductase like" evidence="5">
    <location>
        <begin position="20"/>
        <end position="170"/>
    </location>
</feature>
<dbReference type="EMBL" id="JARXHW010000029">
    <property type="protein sequence ID" value="MDQ8208332.1"/>
    <property type="molecule type" value="Genomic_DNA"/>
</dbReference>
<dbReference type="InterPro" id="IPR002563">
    <property type="entry name" value="Flavin_Rdtase-like_dom"/>
</dbReference>
<dbReference type="InterPro" id="IPR012349">
    <property type="entry name" value="Split_barrel_FMN-bd"/>
</dbReference>
<dbReference type="Pfam" id="PF01613">
    <property type="entry name" value="Flavin_Reduct"/>
    <property type="match status" value="1"/>
</dbReference>
<evidence type="ECO:0000313" key="6">
    <source>
        <dbReference type="EMBL" id="MDQ8208332.1"/>
    </source>
</evidence>
<keyword evidence="3" id="KW-0288">FMN</keyword>
<dbReference type="PANTHER" id="PTHR33798:SF5">
    <property type="entry name" value="FLAVIN REDUCTASE LIKE DOMAIN-CONTAINING PROTEIN"/>
    <property type="match status" value="1"/>
</dbReference>
<evidence type="ECO:0000313" key="7">
    <source>
        <dbReference type="Proteomes" id="UP001225316"/>
    </source>
</evidence>
<dbReference type="Gene3D" id="2.30.110.10">
    <property type="entry name" value="Electron Transport, Fmn-binding Protein, Chain A"/>
    <property type="match status" value="1"/>
</dbReference>
<evidence type="ECO:0000256" key="1">
    <source>
        <dbReference type="ARBA" id="ARBA00001917"/>
    </source>
</evidence>
<protein>
    <submittedName>
        <fullName evidence="6">Flavin reductase family protein</fullName>
        <ecNumber evidence="6">1.5.1.-</ecNumber>
    </submittedName>
</protein>
<comment type="caution">
    <text evidence="6">The sequence shown here is derived from an EMBL/GenBank/DDBJ whole genome shotgun (WGS) entry which is preliminary data.</text>
</comment>
<dbReference type="PANTHER" id="PTHR33798">
    <property type="entry name" value="FLAVOPROTEIN OXYGENASE"/>
    <property type="match status" value="1"/>
</dbReference>
<keyword evidence="7" id="KW-1185">Reference proteome</keyword>
<name>A0ABU1AW10_9BACT</name>
<evidence type="ECO:0000256" key="2">
    <source>
        <dbReference type="ARBA" id="ARBA00022630"/>
    </source>
</evidence>
<reference evidence="6 7" key="1">
    <citation type="submission" date="2023-04" db="EMBL/GenBank/DDBJ databases">
        <title>A novel bacteria isolated from coastal sediment.</title>
        <authorList>
            <person name="Liu X.-J."/>
            <person name="Du Z.-J."/>
        </authorList>
    </citation>
    <scope>NUCLEOTIDE SEQUENCE [LARGE SCALE GENOMIC DNA]</scope>
    <source>
        <strain evidence="6 7">SDUM461003</strain>
    </source>
</reference>
<dbReference type="SMART" id="SM00903">
    <property type="entry name" value="Flavin_Reduct"/>
    <property type="match status" value="1"/>
</dbReference>
<gene>
    <name evidence="6" type="ORF">QEH52_12480</name>
</gene>